<dbReference type="GO" id="GO:0005886">
    <property type="term" value="C:plasma membrane"/>
    <property type="evidence" value="ECO:0007669"/>
    <property type="project" value="TreeGrafter"/>
</dbReference>
<evidence type="ECO:0000313" key="8">
    <source>
        <dbReference type="Proteomes" id="UP000237647"/>
    </source>
</evidence>
<dbReference type="PANTHER" id="PTHR30569:SF0">
    <property type="entry name" value="CYTOSINE PERMEASE"/>
    <property type="match status" value="1"/>
</dbReference>
<feature type="transmembrane region" description="Helical" evidence="6">
    <location>
        <begin position="328"/>
        <end position="349"/>
    </location>
</feature>
<dbReference type="PANTHER" id="PTHR30569">
    <property type="entry name" value="CYTOSINE TRANSPORTER CODB"/>
    <property type="match status" value="1"/>
</dbReference>
<accession>A0A2T0V1W2</accession>
<dbReference type="InterPro" id="IPR030191">
    <property type="entry name" value="CodB"/>
</dbReference>
<feature type="transmembrane region" description="Helical" evidence="6">
    <location>
        <begin position="158"/>
        <end position="181"/>
    </location>
</feature>
<name>A0A2T0V1W2_9GAMM</name>
<evidence type="ECO:0000256" key="5">
    <source>
        <dbReference type="ARBA" id="ARBA00023136"/>
    </source>
</evidence>
<dbReference type="Gene3D" id="1.10.4160.10">
    <property type="entry name" value="Hydantoin permease"/>
    <property type="match status" value="1"/>
</dbReference>
<dbReference type="GO" id="GO:0015209">
    <property type="term" value="F:cytosine transmembrane transporter activity"/>
    <property type="evidence" value="ECO:0007669"/>
    <property type="project" value="InterPro"/>
</dbReference>
<dbReference type="AlphaFoldDB" id="A0A2T0V1W2"/>
<reference evidence="7 8" key="1">
    <citation type="submission" date="2018-03" db="EMBL/GenBank/DDBJ databases">
        <title>Genomic Encyclopedia of Type Strains, Phase III (KMG-III): the genomes of soil and plant-associated and newly described type strains.</title>
        <authorList>
            <person name="Whitman W."/>
        </authorList>
    </citation>
    <scope>NUCLEOTIDE SEQUENCE [LARGE SCALE GENOMIC DNA]</scope>
    <source>
        <strain evidence="7 8">CGMCC 1.12152</strain>
    </source>
</reference>
<proteinExistence type="inferred from homology"/>
<feature type="transmembrane region" description="Helical" evidence="6">
    <location>
        <begin position="370"/>
        <end position="403"/>
    </location>
</feature>
<comment type="subcellular location">
    <subcellularLocation>
        <location evidence="1">Membrane</location>
        <topology evidence="1">Multi-pass membrane protein</topology>
    </subcellularLocation>
</comment>
<feature type="transmembrane region" description="Helical" evidence="6">
    <location>
        <begin position="51"/>
        <end position="74"/>
    </location>
</feature>
<evidence type="ECO:0000256" key="6">
    <source>
        <dbReference type="SAM" id="Phobius"/>
    </source>
</evidence>
<keyword evidence="4 6" id="KW-1133">Transmembrane helix</keyword>
<dbReference type="RefSeq" id="WP_106375132.1">
    <property type="nucleotide sequence ID" value="NZ_PVTK01000006.1"/>
</dbReference>
<feature type="transmembrane region" description="Helical" evidence="6">
    <location>
        <begin position="95"/>
        <end position="119"/>
    </location>
</feature>
<feature type="transmembrane region" description="Helical" evidence="6">
    <location>
        <begin position="257"/>
        <end position="279"/>
    </location>
</feature>
<evidence type="ECO:0000256" key="2">
    <source>
        <dbReference type="ARBA" id="ARBA00008974"/>
    </source>
</evidence>
<comment type="similarity">
    <text evidence="2">Belongs to the purine-cytosine permease (2.A.39) family.</text>
</comment>
<keyword evidence="5 6" id="KW-0472">Membrane</keyword>
<dbReference type="Proteomes" id="UP000237647">
    <property type="component" value="Unassembled WGS sequence"/>
</dbReference>
<evidence type="ECO:0000313" key="7">
    <source>
        <dbReference type="EMBL" id="PRY64156.1"/>
    </source>
</evidence>
<organism evidence="7 8">
    <name type="scientific">Vreelandella songnenensis</name>
    <dbReference type="NCBI Taxonomy" id="1176243"/>
    <lineage>
        <taxon>Bacteria</taxon>
        <taxon>Pseudomonadati</taxon>
        <taxon>Pseudomonadota</taxon>
        <taxon>Gammaproteobacteria</taxon>
        <taxon>Oceanospirillales</taxon>
        <taxon>Halomonadaceae</taxon>
        <taxon>Vreelandella</taxon>
    </lineage>
</organism>
<evidence type="ECO:0000256" key="1">
    <source>
        <dbReference type="ARBA" id="ARBA00004141"/>
    </source>
</evidence>
<feature type="transmembrane region" description="Helical" evidence="6">
    <location>
        <begin position="20"/>
        <end position="39"/>
    </location>
</feature>
<feature type="transmembrane region" description="Helical" evidence="6">
    <location>
        <begin position="225"/>
        <end position="251"/>
    </location>
</feature>
<dbReference type="OrthoDB" id="5487344at2"/>
<sequence length="421" mass="44980">MRHSDYPLSEVPPSARKGLLSTSVVLLGFTFFTATMWAGGSLGQAFPIGQLLWIILLGNLLLGAYAAALGYIACKSGLNAVLMGRFCFGEKGSRLSDFILGFTQIGWYAWGTATIAVVLVRTTGMQAWMEIPLMVLFGFGFCITAMIGYRGMDWLSRFAVPAMMLFILISLFTGLVDIRGFHGLSQQSPTQGMSVAAAITVIIGTFISGGTQATNWSRFAKSPRIAVLATLSAFLVGNGLMVLTGALGAMIYQQADIVDVLIAQGFVSMAVLMLFLNIWTTQDNTIYNFAVAGCNLLRTDKRRTVTVAGAAIGTVLAVGGMYNLLIPFLVLLGTFIPPMGGVIMADFWLKHKGRYPALSSARLPDFNRRGLAAYGIGAGAAYLSPILPPVVGVLMAAASYAALLRFHHATLTDNQPATARQ</sequence>
<gene>
    <name evidence="7" type="ORF">B0H98_10668</name>
</gene>
<evidence type="ECO:0000256" key="4">
    <source>
        <dbReference type="ARBA" id="ARBA00022989"/>
    </source>
</evidence>
<keyword evidence="8" id="KW-1185">Reference proteome</keyword>
<feature type="transmembrane region" description="Helical" evidence="6">
    <location>
        <begin position="193"/>
        <end position="213"/>
    </location>
</feature>
<dbReference type="EMBL" id="PVTK01000006">
    <property type="protein sequence ID" value="PRY64156.1"/>
    <property type="molecule type" value="Genomic_DNA"/>
</dbReference>
<dbReference type="CDD" id="cd11484">
    <property type="entry name" value="SLC-NCS1sbd_CobB-like"/>
    <property type="match status" value="1"/>
</dbReference>
<evidence type="ECO:0000256" key="3">
    <source>
        <dbReference type="ARBA" id="ARBA00022692"/>
    </source>
</evidence>
<keyword evidence="3 6" id="KW-0812">Transmembrane</keyword>
<dbReference type="NCBIfam" id="NF008241">
    <property type="entry name" value="PRK11017.1"/>
    <property type="match status" value="1"/>
</dbReference>
<dbReference type="InterPro" id="IPR001248">
    <property type="entry name" value="Pur-cyt_permease"/>
</dbReference>
<feature type="transmembrane region" description="Helical" evidence="6">
    <location>
        <begin position="305"/>
        <end position="322"/>
    </location>
</feature>
<feature type="transmembrane region" description="Helical" evidence="6">
    <location>
        <begin position="131"/>
        <end position="149"/>
    </location>
</feature>
<comment type="caution">
    <text evidence="7">The sequence shown here is derived from an EMBL/GenBank/DDBJ whole genome shotgun (WGS) entry which is preliminary data.</text>
</comment>
<dbReference type="Pfam" id="PF02133">
    <property type="entry name" value="Transp_cyt_pur"/>
    <property type="match status" value="1"/>
</dbReference>
<protein>
    <submittedName>
        <fullName evidence="7">Cytosine permease</fullName>
    </submittedName>
</protein>